<keyword evidence="3 5" id="KW-1133">Transmembrane helix</keyword>
<keyword evidence="4 5" id="KW-0472">Membrane</keyword>
<dbReference type="EMBL" id="BPUS01000018">
    <property type="protein sequence ID" value="GJH28845.1"/>
    <property type="molecule type" value="Genomic_DNA"/>
</dbReference>
<evidence type="ECO:0000256" key="1">
    <source>
        <dbReference type="ARBA" id="ARBA00004127"/>
    </source>
</evidence>
<evidence type="ECO:0000313" key="6">
    <source>
        <dbReference type="EMBL" id="GJH28845.1"/>
    </source>
</evidence>
<dbReference type="Proteomes" id="UP001055111">
    <property type="component" value="Unassembled WGS sequence"/>
</dbReference>
<name>A0AA37MIP3_9BURK</name>
<accession>A0AA37MIP3</accession>
<evidence type="ECO:0000256" key="3">
    <source>
        <dbReference type="ARBA" id="ARBA00022989"/>
    </source>
</evidence>
<evidence type="ECO:0000256" key="5">
    <source>
        <dbReference type="SAM" id="Phobius"/>
    </source>
</evidence>
<dbReference type="GO" id="GO:0012505">
    <property type="term" value="C:endomembrane system"/>
    <property type="evidence" value="ECO:0007669"/>
    <property type="project" value="UniProtKB-SubCell"/>
</dbReference>
<evidence type="ECO:0000256" key="2">
    <source>
        <dbReference type="ARBA" id="ARBA00022692"/>
    </source>
</evidence>
<dbReference type="Pfam" id="PF01988">
    <property type="entry name" value="VIT1"/>
    <property type="match status" value="1"/>
</dbReference>
<dbReference type="GO" id="GO:0030026">
    <property type="term" value="P:intracellular manganese ion homeostasis"/>
    <property type="evidence" value="ECO:0007669"/>
    <property type="project" value="InterPro"/>
</dbReference>
<gene>
    <name evidence="6" type="ORF">CBA19CS42_30035</name>
</gene>
<comment type="caution">
    <text evidence="6">The sequence shown here is derived from an EMBL/GenBank/DDBJ whole genome shotgun (WGS) entry which is preliminary data.</text>
</comment>
<feature type="transmembrane region" description="Helical" evidence="5">
    <location>
        <begin position="20"/>
        <end position="39"/>
    </location>
</feature>
<evidence type="ECO:0000256" key="4">
    <source>
        <dbReference type="ARBA" id="ARBA00023136"/>
    </source>
</evidence>
<organism evidence="6 7">
    <name type="scientific">Caballeronia novacaledonica</name>
    <dbReference type="NCBI Taxonomy" id="1544861"/>
    <lineage>
        <taxon>Bacteria</taxon>
        <taxon>Pseudomonadati</taxon>
        <taxon>Pseudomonadota</taxon>
        <taxon>Betaproteobacteria</taxon>
        <taxon>Burkholderiales</taxon>
        <taxon>Burkholderiaceae</taxon>
        <taxon>Caballeronia</taxon>
    </lineage>
</organism>
<dbReference type="AlphaFoldDB" id="A0AA37MIP3"/>
<dbReference type="GO" id="GO:0005384">
    <property type="term" value="F:manganese ion transmembrane transporter activity"/>
    <property type="evidence" value="ECO:0007669"/>
    <property type="project" value="InterPro"/>
</dbReference>
<reference evidence="6" key="1">
    <citation type="submission" date="2022-09" db="EMBL/GenBank/DDBJ databases">
        <title>Isolation and characterization of 3-chlorobenzoate degrading bacteria from soils in Shizuoka.</title>
        <authorList>
            <person name="Ifat A."/>
            <person name="Ogawa N."/>
            <person name="Kimbara K."/>
            <person name="Moriuchi R."/>
            <person name="Dohra H."/>
            <person name="Shintani M."/>
        </authorList>
    </citation>
    <scope>NUCLEOTIDE SEQUENCE</scope>
    <source>
        <strain evidence="6">19CS4-2</strain>
    </source>
</reference>
<evidence type="ECO:0008006" key="8">
    <source>
        <dbReference type="Google" id="ProtNLM"/>
    </source>
</evidence>
<feature type="transmembrane region" description="Helical" evidence="5">
    <location>
        <begin position="46"/>
        <end position="68"/>
    </location>
</feature>
<proteinExistence type="predicted"/>
<feature type="transmembrane region" description="Helical" evidence="5">
    <location>
        <begin position="80"/>
        <end position="103"/>
    </location>
</feature>
<sequence length="104" mass="10654">MREELVLDPAELGGNPWSAAGVSFCLFSISAIFPGMPFLRSTGGTAIVECIGFSILALAAIGVFTSVFNGRSARFSAVRQILVGLAAAAFTFGVGRVLGVAVVS</sequence>
<dbReference type="InterPro" id="IPR008217">
    <property type="entry name" value="Ccc1_fam"/>
</dbReference>
<keyword evidence="2 5" id="KW-0812">Transmembrane</keyword>
<protein>
    <recommendedName>
        <fullName evidence="8">VIT family protein</fullName>
    </recommendedName>
</protein>
<comment type="subcellular location">
    <subcellularLocation>
        <location evidence="1">Endomembrane system</location>
        <topology evidence="1">Multi-pass membrane protein</topology>
    </subcellularLocation>
</comment>
<evidence type="ECO:0000313" key="7">
    <source>
        <dbReference type="Proteomes" id="UP001055111"/>
    </source>
</evidence>